<accession>A0A0R3U0W3</accession>
<organism evidence="3">
    <name type="scientific">Rodentolepis nana</name>
    <name type="common">Dwarf tapeworm</name>
    <name type="synonym">Hymenolepis nana</name>
    <dbReference type="NCBI Taxonomy" id="102285"/>
    <lineage>
        <taxon>Eukaryota</taxon>
        <taxon>Metazoa</taxon>
        <taxon>Spiralia</taxon>
        <taxon>Lophotrochozoa</taxon>
        <taxon>Platyhelminthes</taxon>
        <taxon>Cestoda</taxon>
        <taxon>Eucestoda</taxon>
        <taxon>Cyclophyllidea</taxon>
        <taxon>Hymenolepididae</taxon>
        <taxon>Rodentolepis</taxon>
    </lineage>
</organism>
<evidence type="ECO:0000313" key="3">
    <source>
        <dbReference type="WBParaSite" id="HNAJ_0001376201-mRNA-1"/>
    </source>
</evidence>
<keyword evidence="2" id="KW-1185">Reference proteome</keyword>
<evidence type="ECO:0000313" key="1">
    <source>
        <dbReference type="EMBL" id="VDO16910.1"/>
    </source>
</evidence>
<dbReference type="Proteomes" id="UP000278807">
    <property type="component" value="Unassembled WGS sequence"/>
</dbReference>
<dbReference type="STRING" id="102285.A0A0R3U0W3"/>
<reference evidence="1 2" key="2">
    <citation type="submission" date="2018-11" db="EMBL/GenBank/DDBJ databases">
        <authorList>
            <consortium name="Pathogen Informatics"/>
        </authorList>
    </citation>
    <scope>NUCLEOTIDE SEQUENCE [LARGE SCALE GENOMIC DNA]</scope>
</reference>
<proteinExistence type="predicted"/>
<protein>
    <submittedName>
        <fullName evidence="3">OrfB_Zn_ribbon domain-containing protein</fullName>
    </submittedName>
</protein>
<gene>
    <name evidence="1" type="ORF">HNAJ_LOCUS13736</name>
</gene>
<reference evidence="3" key="1">
    <citation type="submission" date="2017-02" db="UniProtKB">
        <authorList>
            <consortium name="WormBaseParasite"/>
        </authorList>
    </citation>
    <scope>IDENTIFICATION</scope>
</reference>
<dbReference type="EMBL" id="UZAE01016007">
    <property type="protein sequence ID" value="VDO16910.1"/>
    <property type="molecule type" value="Genomic_DNA"/>
</dbReference>
<name>A0A0R3U0W3_RODNA</name>
<dbReference type="WBParaSite" id="HNAJ_0001376201-mRNA-1">
    <property type="protein sequence ID" value="HNAJ_0001376201-mRNA-1"/>
    <property type="gene ID" value="HNAJ_0001376201"/>
</dbReference>
<evidence type="ECO:0000313" key="2">
    <source>
        <dbReference type="Proteomes" id="UP000278807"/>
    </source>
</evidence>
<dbReference type="AlphaFoldDB" id="A0A0R3U0W3"/>
<sequence length="158" mass="18317">MNPLADIDVVVTLAKKGTTILQCMDRPMSFHTMEALIRREFQTSMYNEIKARTKEKQWTVALSDIPGWPRVEAVAEFRLRTGHDGLAKLLHRLRLYTQPTCPLCNLHEEMVVYTQPTCPLCNLHEEMEKTHLIRCLALKPTTESQKYSEARRLLMNGY</sequence>